<dbReference type="Pfam" id="PF16913">
    <property type="entry name" value="PUNUT"/>
    <property type="match status" value="1"/>
</dbReference>
<reference evidence="8" key="1">
    <citation type="submission" date="2019-09" db="EMBL/GenBank/DDBJ databases">
        <title>Draft genome information of white flower Hibiscus syriacus.</title>
        <authorList>
            <person name="Kim Y.-M."/>
        </authorList>
    </citation>
    <scope>NUCLEOTIDE SEQUENCE [LARGE SCALE GENOMIC DNA]</scope>
    <source>
        <strain evidence="8">YM2019G1</strain>
    </source>
</reference>
<dbReference type="AlphaFoldDB" id="A0A6A2ZGC1"/>
<keyword evidence="6 7" id="KW-0472">Membrane</keyword>
<evidence type="ECO:0000256" key="5">
    <source>
        <dbReference type="ARBA" id="ARBA00022989"/>
    </source>
</evidence>
<evidence type="ECO:0000256" key="1">
    <source>
        <dbReference type="ARBA" id="ARBA00004141"/>
    </source>
</evidence>
<dbReference type="SUPFAM" id="SSF103481">
    <property type="entry name" value="Multidrug resistance efflux transporter EmrE"/>
    <property type="match status" value="1"/>
</dbReference>
<proteinExistence type="inferred from homology"/>
<keyword evidence="4 7" id="KW-0812">Transmembrane</keyword>
<dbReference type="EMBL" id="VEPZ02001152">
    <property type="protein sequence ID" value="KAE8690389.1"/>
    <property type="molecule type" value="Genomic_DNA"/>
</dbReference>
<evidence type="ECO:0000256" key="7">
    <source>
        <dbReference type="SAM" id="Phobius"/>
    </source>
</evidence>
<dbReference type="PANTHER" id="PTHR31376:SF1">
    <property type="entry name" value="PURINE PERMEASE 2"/>
    <property type="match status" value="1"/>
</dbReference>
<dbReference type="Proteomes" id="UP000436088">
    <property type="component" value="Unassembled WGS sequence"/>
</dbReference>
<keyword evidence="3" id="KW-0813">Transport</keyword>
<accession>A0A6A2ZGC1</accession>
<dbReference type="InterPro" id="IPR037185">
    <property type="entry name" value="EmrE-like"/>
</dbReference>
<organism evidence="8 9">
    <name type="scientific">Hibiscus syriacus</name>
    <name type="common">Rose of Sharon</name>
    <dbReference type="NCBI Taxonomy" id="106335"/>
    <lineage>
        <taxon>Eukaryota</taxon>
        <taxon>Viridiplantae</taxon>
        <taxon>Streptophyta</taxon>
        <taxon>Embryophyta</taxon>
        <taxon>Tracheophyta</taxon>
        <taxon>Spermatophyta</taxon>
        <taxon>Magnoliopsida</taxon>
        <taxon>eudicotyledons</taxon>
        <taxon>Gunneridae</taxon>
        <taxon>Pentapetalae</taxon>
        <taxon>rosids</taxon>
        <taxon>malvids</taxon>
        <taxon>Malvales</taxon>
        <taxon>Malvaceae</taxon>
        <taxon>Malvoideae</taxon>
        <taxon>Hibiscus</taxon>
    </lineage>
</organism>
<comment type="caution">
    <text evidence="8">The sequence shown here is derived from an EMBL/GenBank/DDBJ whole genome shotgun (WGS) entry which is preliminary data.</text>
</comment>
<evidence type="ECO:0000313" key="9">
    <source>
        <dbReference type="Proteomes" id="UP000436088"/>
    </source>
</evidence>
<comment type="subcellular location">
    <subcellularLocation>
        <location evidence="1">Membrane</location>
        <topology evidence="1">Multi-pass membrane protein</topology>
    </subcellularLocation>
</comment>
<dbReference type="GO" id="GO:0005345">
    <property type="term" value="F:purine nucleobase transmembrane transporter activity"/>
    <property type="evidence" value="ECO:0007669"/>
    <property type="project" value="UniProtKB-ARBA"/>
</dbReference>
<evidence type="ECO:0000256" key="2">
    <source>
        <dbReference type="ARBA" id="ARBA00006213"/>
    </source>
</evidence>
<evidence type="ECO:0000256" key="6">
    <source>
        <dbReference type="ARBA" id="ARBA00023136"/>
    </source>
</evidence>
<gene>
    <name evidence="8" type="ORF">F3Y22_tig00110895pilonHSYRG00227</name>
</gene>
<keyword evidence="9" id="KW-1185">Reference proteome</keyword>
<dbReference type="GO" id="GO:0016020">
    <property type="term" value="C:membrane"/>
    <property type="evidence" value="ECO:0007669"/>
    <property type="project" value="UniProtKB-SubCell"/>
</dbReference>
<dbReference type="InterPro" id="IPR030182">
    <property type="entry name" value="PUP_plant"/>
</dbReference>
<sequence>MRRALLLINCFVLSIGHCSGPLIMRLYFIHGGKRVWFSSWLETDGWPIILLPINCGYFHRSRTQPTLENKLFFIKPRLFITTDVIKTLTGLDDYIYAYGVARLPVSKVALIIASQLVFTTVFAFVLVKQKFTYEARGWQRNPFQVPDTFLVRGRLGYVPRGRATVVGYD</sequence>
<feature type="transmembrane region" description="Helical" evidence="7">
    <location>
        <begin position="108"/>
        <end position="127"/>
    </location>
</feature>
<protein>
    <submittedName>
        <fullName evidence="8">Purine permease 3</fullName>
    </submittedName>
</protein>
<dbReference type="GO" id="GO:0015211">
    <property type="term" value="F:purine nucleoside transmembrane transporter activity"/>
    <property type="evidence" value="ECO:0007669"/>
    <property type="project" value="InterPro"/>
</dbReference>
<evidence type="ECO:0000256" key="4">
    <source>
        <dbReference type="ARBA" id="ARBA00022692"/>
    </source>
</evidence>
<evidence type="ECO:0000313" key="8">
    <source>
        <dbReference type="EMBL" id="KAE8690389.1"/>
    </source>
</evidence>
<dbReference type="PANTHER" id="PTHR31376">
    <property type="entry name" value="OS09G0467300 PROTEIN-RELATED"/>
    <property type="match status" value="1"/>
</dbReference>
<comment type="similarity">
    <text evidence="2">Belongs to the purine permeases (TC 2.A.7.14) family.</text>
</comment>
<name>A0A6A2ZGC1_HIBSY</name>
<evidence type="ECO:0000256" key="3">
    <source>
        <dbReference type="ARBA" id="ARBA00022448"/>
    </source>
</evidence>
<keyword evidence="5 7" id="KW-1133">Transmembrane helix</keyword>